<dbReference type="InterPro" id="IPR003952">
    <property type="entry name" value="FRD_SDH_FAD_BS"/>
</dbReference>
<dbReference type="UniPathway" id="UPA00223">
    <property type="reaction ID" value="UER01006"/>
</dbReference>
<evidence type="ECO:0000256" key="13">
    <source>
        <dbReference type="PIRSR" id="PIRSR611281-3"/>
    </source>
</evidence>
<evidence type="ECO:0000259" key="16">
    <source>
        <dbReference type="Pfam" id="PF00890"/>
    </source>
</evidence>
<dbReference type="EC" id="1.3.5.1" evidence="15"/>
<evidence type="ECO:0000256" key="12">
    <source>
        <dbReference type="PIRSR" id="PIRSR611281-2"/>
    </source>
</evidence>
<dbReference type="InterPro" id="IPR003953">
    <property type="entry name" value="FAD-dep_OxRdtase_2_FAD-bd"/>
</dbReference>
<evidence type="ECO:0000313" key="18">
    <source>
        <dbReference type="EMBL" id="ETW28675.1"/>
    </source>
</evidence>
<dbReference type="PANTHER" id="PTHR11632:SF51">
    <property type="entry name" value="SUCCINATE DEHYDROGENASE [UBIQUINONE] FLAVOPROTEIN SUBUNIT, MITOCHONDRIAL"/>
    <property type="match status" value="1"/>
</dbReference>
<dbReference type="Gene3D" id="3.90.700.10">
    <property type="entry name" value="Succinate dehydrogenase/fumarate reductase flavoprotein, catalytic domain"/>
    <property type="match status" value="1"/>
</dbReference>
<dbReference type="GO" id="GO:0050660">
    <property type="term" value="F:flavin adenine dinucleotide binding"/>
    <property type="evidence" value="ECO:0007669"/>
    <property type="project" value="InterPro"/>
</dbReference>
<keyword evidence="3 15" id="KW-0813">Transport</keyword>
<evidence type="ECO:0000256" key="14">
    <source>
        <dbReference type="PIRSR" id="PIRSR611281-4"/>
    </source>
</evidence>
<dbReference type="InterPro" id="IPR014006">
    <property type="entry name" value="Succ_Dhase_FrdA_Gneg"/>
</dbReference>
<feature type="domain" description="FAD-dependent oxidoreductase 2 FAD-binding" evidence="16">
    <location>
        <begin position="35"/>
        <end position="439"/>
    </location>
</feature>
<dbReference type="FunFam" id="3.90.700.10:FF:000001">
    <property type="entry name" value="Mitochondrial succinate dehydrogenase flavoprotein subunit"/>
    <property type="match status" value="1"/>
</dbReference>
<dbReference type="GO" id="GO:0006099">
    <property type="term" value="P:tricarboxylic acid cycle"/>
    <property type="evidence" value="ECO:0007669"/>
    <property type="project" value="UniProtKB-UniPathway"/>
</dbReference>
<dbReference type="Pfam" id="PF00890">
    <property type="entry name" value="FAD_binding_2"/>
    <property type="match status" value="1"/>
</dbReference>
<feature type="active site" description="Proton acceptor" evidence="11">
    <location>
        <position position="313"/>
    </location>
</feature>
<dbReference type="SUPFAM" id="SSF56425">
    <property type="entry name" value="Succinate dehydrogenase/fumarate reductase flavoprotein, catalytic domain"/>
    <property type="match status" value="1"/>
</dbReference>
<proteinExistence type="inferred from homology"/>
<comment type="catalytic activity">
    <reaction evidence="10 15">
        <text>a quinone + succinate = fumarate + a quinol</text>
        <dbReference type="Rhea" id="RHEA:40523"/>
        <dbReference type="ChEBI" id="CHEBI:24646"/>
        <dbReference type="ChEBI" id="CHEBI:29806"/>
        <dbReference type="ChEBI" id="CHEBI:30031"/>
        <dbReference type="ChEBI" id="CHEBI:132124"/>
        <dbReference type="EC" id="1.3.5.1"/>
    </reaction>
</comment>
<dbReference type="InterPro" id="IPR015939">
    <property type="entry name" value="Fum_Rdtase/Succ_DH_flav-like_C"/>
</dbReference>
<evidence type="ECO:0000256" key="7">
    <source>
        <dbReference type="ARBA" id="ARBA00022982"/>
    </source>
</evidence>
<evidence type="ECO:0000256" key="2">
    <source>
        <dbReference type="ARBA" id="ARBA00008040"/>
    </source>
</evidence>
<keyword evidence="15" id="KW-0809">Transit peptide</keyword>
<evidence type="ECO:0000256" key="8">
    <source>
        <dbReference type="ARBA" id="ARBA00023002"/>
    </source>
</evidence>
<feature type="binding site" evidence="13">
    <location>
        <position position="422"/>
    </location>
    <ligand>
        <name>FAD</name>
        <dbReference type="ChEBI" id="CHEBI:57692"/>
    </ligand>
</feature>
<gene>
    <name evidence="18" type="ORF">PFFCH_03804</name>
</gene>
<evidence type="ECO:0000259" key="17">
    <source>
        <dbReference type="Pfam" id="PF02910"/>
    </source>
</evidence>
<feature type="modified residue" description="Tele-8alpha-FAD histidine" evidence="14">
    <location>
        <position position="71"/>
    </location>
</feature>
<comment type="cofactor">
    <cofactor evidence="13">
        <name>FAD</name>
        <dbReference type="ChEBI" id="CHEBI:57692"/>
    </cofactor>
    <text evidence="13">Flavinylated by SdhE, about 5% flavinylation occurs in the absence of SdhE.</text>
</comment>
<feature type="binding site" evidence="13">
    <location>
        <begin position="40"/>
        <end position="45"/>
    </location>
    <ligand>
        <name>FAD</name>
        <dbReference type="ChEBI" id="CHEBI:57692"/>
    </ligand>
</feature>
<feature type="binding site" evidence="12">
    <location>
        <position position="433"/>
    </location>
    <ligand>
        <name>substrate</name>
    </ligand>
</feature>
<evidence type="ECO:0000256" key="3">
    <source>
        <dbReference type="ARBA" id="ARBA00022448"/>
    </source>
</evidence>
<dbReference type="InterPro" id="IPR011281">
    <property type="entry name" value="Succ_DH_flav_su_fwd"/>
</dbReference>
<keyword evidence="4 15" id="KW-0816">Tricarboxylic acid cycle</keyword>
<dbReference type="Gene3D" id="3.50.50.60">
    <property type="entry name" value="FAD/NAD(P)-binding domain"/>
    <property type="match status" value="1"/>
</dbReference>
<dbReference type="InterPro" id="IPR030664">
    <property type="entry name" value="SdhA/FrdA/AprA"/>
</dbReference>
<feature type="binding site" evidence="12">
    <location>
        <position position="380"/>
    </location>
    <ligand>
        <name>substrate</name>
    </ligand>
</feature>
<evidence type="ECO:0000256" key="11">
    <source>
        <dbReference type="PIRSR" id="PIRSR000171-1"/>
    </source>
</evidence>
<evidence type="ECO:0000256" key="5">
    <source>
        <dbReference type="ARBA" id="ARBA00022630"/>
    </source>
</evidence>
<dbReference type="AlphaFoldDB" id="A0A024VKD9"/>
<keyword evidence="9 15" id="KW-0472">Membrane</keyword>
<dbReference type="SUPFAM" id="SSF46977">
    <property type="entry name" value="Succinate dehydrogenase/fumarate reductase flavoprotein C-terminal domain"/>
    <property type="match status" value="1"/>
</dbReference>
<dbReference type="OrthoDB" id="71672at2759"/>
<organism evidence="18 19">
    <name type="scientific">Plasmodium falciparum FCH/4</name>
    <dbReference type="NCBI Taxonomy" id="1036724"/>
    <lineage>
        <taxon>Eukaryota</taxon>
        <taxon>Sar</taxon>
        <taxon>Alveolata</taxon>
        <taxon>Apicomplexa</taxon>
        <taxon>Aconoidasida</taxon>
        <taxon>Haemosporida</taxon>
        <taxon>Plasmodiidae</taxon>
        <taxon>Plasmodium</taxon>
        <taxon>Plasmodium (Laverania)</taxon>
    </lineage>
</organism>
<dbReference type="GO" id="GO:0005743">
    <property type="term" value="C:mitochondrial inner membrane"/>
    <property type="evidence" value="ECO:0007669"/>
    <property type="project" value="UniProtKB-SubCell"/>
</dbReference>
<comment type="function">
    <text evidence="15">Flavoprotein (FP) subunit of succinate dehydrogenase (SDH) that is involved in complex II of the mitochondrial electron transport chain and is responsible for transferring electrons from succinate to ubiquinone (coenzyme Q).</text>
</comment>
<dbReference type="Gene3D" id="1.20.58.100">
    <property type="entry name" value="Fumarate reductase/succinate dehydrogenase flavoprotein-like, C-terminal domain"/>
    <property type="match status" value="1"/>
</dbReference>
<keyword evidence="5 13" id="KW-0285">Flavoprotein</keyword>
<evidence type="ECO:0000313" key="19">
    <source>
        <dbReference type="Proteomes" id="UP000030656"/>
    </source>
</evidence>
<feature type="binding site" evidence="13">
    <location>
        <begin position="63"/>
        <end position="78"/>
    </location>
    <ligand>
        <name>FAD</name>
        <dbReference type="ChEBI" id="CHEBI:57692"/>
    </ligand>
</feature>
<dbReference type="Pfam" id="PF02910">
    <property type="entry name" value="Succ_DH_flav_C"/>
    <property type="match status" value="1"/>
</dbReference>
<dbReference type="InterPro" id="IPR036188">
    <property type="entry name" value="FAD/NAD-bd_sf"/>
</dbReference>
<reference evidence="18 19" key="2">
    <citation type="submission" date="2013-02" db="EMBL/GenBank/DDBJ databases">
        <title>The Genome Sequence of Plasmodium falciparum FCH/4.</title>
        <authorList>
            <consortium name="The Broad Institute Genome Sequencing Platform"/>
            <consortium name="The Broad Institute Genome Sequencing Center for Infectious Disease"/>
            <person name="Neafsey D."/>
            <person name="Cheeseman I."/>
            <person name="Volkman S."/>
            <person name="Adams J."/>
            <person name="Walker B."/>
            <person name="Young S.K."/>
            <person name="Zeng Q."/>
            <person name="Gargeya S."/>
            <person name="Fitzgerald M."/>
            <person name="Haas B."/>
            <person name="Abouelleil A."/>
            <person name="Alvarado L."/>
            <person name="Arachchi H.M."/>
            <person name="Berlin A.M."/>
            <person name="Chapman S.B."/>
            <person name="Dewar J."/>
            <person name="Goldberg J."/>
            <person name="Griggs A."/>
            <person name="Gujja S."/>
            <person name="Hansen M."/>
            <person name="Howarth C."/>
            <person name="Imamovic A."/>
            <person name="Larimer J."/>
            <person name="McCowan C."/>
            <person name="Murphy C."/>
            <person name="Neiman D."/>
            <person name="Pearson M."/>
            <person name="Priest M."/>
            <person name="Roberts A."/>
            <person name="Saif S."/>
            <person name="Shea T."/>
            <person name="Sisk P."/>
            <person name="Sykes S."/>
            <person name="Wortman J."/>
            <person name="Nusbaum C."/>
            <person name="Birren B."/>
        </authorList>
    </citation>
    <scope>NUCLEOTIDE SEQUENCE [LARGE SCALE GENOMIC DNA]</scope>
    <source>
        <strain evidence="18 19">FCH/4</strain>
    </source>
</reference>
<dbReference type="InterPro" id="IPR037099">
    <property type="entry name" value="Fum_R/Succ_DH_flav-like_C_sf"/>
</dbReference>
<evidence type="ECO:0000256" key="4">
    <source>
        <dbReference type="ARBA" id="ARBA00022532"/>
    </source>
</evidence>
<protein>
    <recommendedName>
        <fullName evidence="15">Succinate dehydrogenase [ubiquinone] flavoprotein subunit, mitochondrial</fullName>
        <ecNumber evidence="15">1.3.5.1</ecNumber>
    </recommendedName>
</protein>
<evidence type="ECO:0000256" key="9">
    <source>
        <dbReference type="ARBA" id="ARBA00023136"/>
    </source>
</evidence>
<dbReference type="PIRSF" id="PIRSF000171">
    <property type="entry name" value="SDHA_APRA_LASPO"/>
    <property type="match status" value="1"/>
</dbReference>
<feature type="binding site" evidence="12">
    <location>
        <position position="269"/>
    </location>
    <ligand>
        <name>substrate</name>
    </ligand>
</feature>
<feature type="binding site" evidence="13">
    <location>
        <begin position="438"/>
        <end position="439"/>
    </location>
    <ligand>
        <name>FAD</name>
        <dbReference type="ChEBI" id="CHEBI:57692"/>
    </ligand>
</feature>
<feature type="binding site" evidence="13">
    <location>
        <position position="248"/>
    </location>
    <ligand>
        <name>FAD</name>
        <dbReference type="ChEBI" id="CHEBI:57692"/>
    </ligand>
</feature>
<dbReference type="NCBIfam" id="TIGR01812">
    <property type="entry name" value="sdhA_frdA_Gneg"/>
    <property type="match status" value="1"/>
</dbReference>
<keyword evidence="7 15" id="KW-0249">Electron transport</keyword>
<name>A0A024VKD9_PLAFA</name>
<dbReference type="GO" id="GO:0009055">
    <property type="term" value="F:electron transfer activity"/>
    <property type="evidence" value="ECO:0007669"/>
    <property type="project" value="TreeGrafter"/>
</dbReference>
<sequence>MIRNNKKYIRFMQSSFCRFSNIKTKAYDIIDHHYDAVIVGAGGAGLRSALELSKNKYKVACISKLFPTRSHTVAAQGGINAALGNMTEDDWRWHAYDTIKGSDWLGDQNAIHYMCREAPDSVLELEEFGLPFSRTKDGKIYQRAFGGQSLKYGKGGQAYRCAAAADRTGHAMLHTLYGQSLSYNCIFFVEYFVLDLLMLNSNECIGVICINIADGKIHRFFTPHTVIATGGYGRAYLSCTSAHACTGDGNAIVARSKLPLQDLEFVQFHPTGIYPAGCLITEGCRGEGGILRNKEGEAFMMRYAPKAKDLASRDVVSRAMTIEINEQRGCGPNADHIYLDLTHLPYETLKERLPGIMETAKIFAGVDVTKQYIPVLPTVHYNMGGIPTNYKTQVLTQNVNFNKQTNKSNEDIIVKGLYAAGEAASASVHGANRLGANSLLDIVVFGKRAALTIMEIDKPNIPKINANTNIGEESIQRLDHIRFNKGSIQTSQLRKKMQICMQKHAAVFRIGPLLQEGYKQILEICSIFKDIEITDKTLTWNTDLLETLELENLLTLASQTILAAVERKESRGAHARDDFPERDDKNYLKHSLTWMTDRNIENTKYFTTYRDVITKPLDNEMEYVPPVKLICNKETYITLNEYEKKNNFSVRVLKESSLNCGLEMDDEAEIEMRTFCREINHTIILH</sequence>
<comment type="pathway">
    <text evidence="15">Carbohydrate metabolism; tricarboxylic acid cycle; fumarate from succinate (eukaryal route): step 1/1.</text>
</comment>
<reference evidence="18 19" key="1">
    <citation type="submission" date="2013-02" db="EMBL/GenBank/DDBJ databases">
        <title>The Genome Annotation of Plasmodium falciparum FCH/4.</title>
        <authorList>
            <consortium name="The Broad Institute Genome Sequencing Platform"/>
            <consortium name="The Broad Institute Genome Sequencing Center for Infectious Disease"/>
            <person name="Neafsey D."/>
            <person name="Hoffman S."/>
            <person name="Volkman S."/>
            <person name="Rosenthal P."/>
            <person name="Walker B."/>
            <person name="Young S.K."/>
            <person name="Zeng Q."/>
            <person name="Gargeya S."/>
            <person name="Fitzgerald M."/>
            <person name="Haas B."/>
            <person name="Abouelleil A."/>
            <person name="Allen A.W."/>
            <person name="Alvarado L."/>
            <person name="Arachchi H.M."/>
            <person name="Berlin A.M."/>
            <person name="Chapman S.B."/>
            <person name="Gainer-Dewar J."/>
            <person name="Goldberg J."/>
            <person name="Griggs A."/>
            <person name="Gujja S."/>
            <person name="Hansen M."/>
            <person name="Howarth C."/>
            <person name="Imamovic A."/>
            <person name="Ireland A."/>
            <person name="Larimer J."/>
            <person name="McCowan C."/>
            <person name="Murphy C."/>
            <person name="Pearson M."/>
            <person name="Poon T.W."/>
            <person name="Priest M."/>
            <person name="Roberts A."/>
            <person name="Saif S."/>
            <person name="Shea T."/>
            <person name="Sisk P."/>
            <person name="Sykes S."/>
            <person name="Wortman J."/>
            <person name="Nusbaum C."/>
            <person name="Birren B."/>
        </authorList>
    </citation>
    <scope>NUCLEOTIDE SEQUENCE [LARGE SCALE GENOMIC DNA]</scope>
    <source>
        <strain evidence="18 19">FCH/4</strain>
    </source>
</reference>
<dbReference type="GO" id="GO:0008177">
    <property type="term" value="F:succinate dehydrogenase (quinone) activity"/>
    <property type="evidence" value="ECO:0007669"/>
    <property type="project" value="UniProtKB-EC"/>
</dbReference>
<dbReference type="GO" id="GO:0006121">
    <property type="term" value="P:mitochondrial electron transport, succinate to ubiquinone"/>
    <property type="evidence" value="ECO:0007669"/>
    <property type="project" value="TreeGrafter"/>
</dbReference>
<accession>A0A024VKD9</accession>
<dbReference type="SUPFAM" id="SSF51905">
    <property type="entry name" value="FAD/NAD(P)-binding domain"/>
    <property type="match status" value="1"/>
</dbReference>
<evidence type="ECO:0000256" key="10">
    <source>
        <dbReference type="ARBA" id="ARBA00049220"/>
    </source>
</evidence>
<dbReference type="FunFam" id="1.20.58.100:FF:000001">
    <property type="entry name" value="Succinate dehydrogenase flavoprotein subunit (SdhA)"/>
    <property type="match status" value="1"/>
</dbReference>
<feature type="domain" description="Fumarate reductase/succinate dehydrogenase flavoprotein-like C-terminal" evidence="17">
    <location>
        <begin position="494"/>
        <end position="617"/>
    </location>
</feature>
<keyword evidence="6 13" id="KW-0274">FAD</keyword>
<feature type="binding site" evidence="12">
    <location>
        <position position="281"/>
    </location>
    <ligand>
        <name>substrate</name>
    </ligand>
</feature>
<dbReference type="EMBL" id="KI928022">
    <property type="protein sequence ID" value="ETW28675.1"/>
    <property type="molecule type" value="Genomic_DNA"/>
</dbReference>
<evidence type="ECO:0000256" key="1">
    <source>
        <dbReference type="ARBA" id="ARBA00004170"/>
    </source>
</evidence>
<evidence type="ECO:0000256" key="15">
    <source>
        <dbReference type="RuleBase" id="RU362051"/>
    </source>
</evidence>
<dbReference type="FunFam" id="4.10.80.40:FF:000002">
    <property type="entry name" value="Succinate dehydrogenase [ubiquinone] flavoprotein subunit, mitochondrial"/>
    <property type="match status" value="1"/>
</dbReference>
<dbReference type="NCBIfam" id="TIGR01816">
    <property type="entry name" value="sdhA_forward"/>
    <property type="match status" value="1"/>
</dbReference>
<dbReference type="PROSITE" id="PS00504">
    <property type="entry name" value="FRD_SDH_FAD_BINDING"/>
    <property type="match status" value="1"/>
</dbReference>
<dbReference type="Gene3D" id="4.10.80.40">
    <property type="entry name" value="succinate dehydrogenase protein domain"/>
    <property type="match status" value="1"/>
</dbReference>
<keyword evidence="8 15" id="KW-0560">Oxidoreductase</keyword>
<dbReference type="InterPro" id="IPR027477">
    <property type="entry name" value="Succ_DH/fumarate_Rdtase_cat_sf"/>
</dbReference>
<comment type="subcellular location">
    <subcellularLocation>
        <location evidence="1">Membrane</location>
        <topology evidence="1">Peripheral membrane protein</topology>
    </subcellularLocation>
    <subcellularLocation>
        <location evidence="15">Mitochondrion inner membrane</location>
        <topology evidence="15">Peripheral membrane protein</topology>
        <orientation evidence="15">Matrix side</orientation>
    </subcellularLocation>
</comment>
<dbReference type="Proteomes" id="UP000030656">
    <property type="component" value="Unassembled WGS sequence"/>
</dbReference>
<dbReference type="PANTHER" id="PTHR11632">
    <property type="entry name" value="SUCCINATE DEHYDROGENASE 2 FLAVOPROTEIN SUBUNIT"/>
    <property type="match status" value="1"/>
</dbReference>
<comment type="similarity">
    <text evidence="2 15">Belongs to the FAD-dependent oxidoreductase 2 family. FRD/SDH subfamily.</text>
</comment>
<evidence type="ECO:0000256" key="6">
    <source>
        <dbReference type="ARBA" id="ARBA00022827"/>
    </source>
</evidence>